<dbReference type="AlphaFoldDB" id="A0A917M1G6"/>
<dbReference type="RefSeq" id="WP_188454580.1">
    <property type="nucleotide sequence ID" value="NZ_BMFR01000003.1"/>
</dbReference>
<organism evidence="2 3">
    <name type="scientific">Virgibacillus oceani</name>
    <dbReference type="NCBI Taxonomy" id="1479511"/>
    <lineage>
        <taxon>Bacteria</taxon>
        <taxon>Bacillati</taxon>
        <taxon>Bacillota</taxon>
        <taxon>Bacilli</taxon>
        <taxon>Bacillales</taxon>
        <taxon>Bacillaceae</taxon>
        <taxon>Virgibacillus</taxon>
    </lineage>
</organism>
<reference evidence="2" key="1">
    <citation type="journal article" date="2014" name="Int. J. Syst. Evol. Microbiol.">
        <title>Complete genome sequence of Corynebacterium casei LMG S-19264T (=DSM 44701T), isolated from a smear-ripened cheese.</title>
        <authorList>
            <consortium name="US DOE Joint Genome Institute (JGI-PGF)"/>
            <person name="Walter F."/>
            <person name="Albersmeier A."/>
            <person name="Kalinowski J."/>
            <person name="Ruckert C."/>
        </authorList>
    </citation>
    <scope>NUCLEOTIDE SEQUENCE</scope>
    <source>
        <strain evidence="2">CGMCC 1.12754</strain>
    </source>
</reference>
<evidence type="ECO:0000256" key="1">
    <source>
        <dbReference type="SAM" id="Phobius"/>
    </source>
</evidence>
<name>A0A917M1G6_9BACI</name>
<evidence type="ECO:0000313" key="3">
    <source>
        <dbReference type="Proteomes" id="UP000622860"/>
    </source>
</evidence>
<proteinExistence type="predicted"/>
<feature type="transmembrane region" description="Helical" evidence="1">
    <location>
        <begin position="7"/>
        <end position="25"/>
    </location>
</feature>
<reference evidence="2" key="2">
    <citation type="submission" date="2020-09" db="EMBL/GenBank/DDBJ databases">
        <authorList>
            <person name="Sun Q."/>
            <person name="Zhou Y."/>
        </authorList>
    </citation>
    <scope>NUCLEOTIDE SEQUENCE</scope>
    <source>
        <strain evidence="2">CGMCC 1.12754</strain>
    </source>
</reference>
<keyword evidence="1" id="KW-0812">Transmembrane</keyword>
<keyword evidence="1" id="KW-1133">Transmembrane helix</keyword>
<evidence type="ECO:0000313" key="2">
    <source>
        <dbReference type="EMBL" id="GGG70505.1"/>
    </source>
</evidence>
<keyword evidence="1" id="KW-0472">Membrane</keyword>
<gene>
    <name evidence="2" type="ORF">GCM10011398_13290</name>
</gene>
<accession>A0A917M1G6</accession>
<comment type="caution">
    <text evidence="2">The sequence shown here is derived from an EMBL/GenBank/DDBJ whole genome shotgun (WGS) entry which is preliminary data.</text>
</comment>
<dbReference type="EMBL" id="BMFR01000003">
    <property type="protein sequence ID" value="GGG70505.1"/>
    <property type="molecule type" value="Genomic_DNA"/>
</dbReference>
<dbReference type="Proteomes" id="UP000622860">
    <property type="component" value="Unassembled WGS sequence"/>
</dbReference>
<protein>
    <submittedName>
        <fullName evidence="2">Uncharacterized protein</fullName>
    </submittedName>
</protein>
<keyword evidence="3" id="KW-1185">Reference proteome</keyword>
<sequence>MKKMKLIPVILILFICLSGIIYWIFQADNATLAVNKTGSKQIDDFILHIKVEKTNNGICVYRSIQYVGDKPIEITHYTPLVSVSLNNKNHDFTGSPVTKKLEKGNSYHPHGSILVKSPGKGTYDLYSRARFSVDGEEIVIDYVENLVFE</sequence>